<proteinExistence type="predicted"/>
<feature type="compositionally biased region" description="Basic and acidic residues" evidence="1">
    <location>
        <begin position="265"/>
        <end position="277"/>
    </location>
</feature>
<organism evidence="2 3">
    <name type="scientific">Nocardia yunnanensis</name>
    <dbReference type="NCBI Taxonomy" id="2382165"/>
    <lineage>
        <taxon>Bacteria</taxon>
        <taxon>Bacillati</taxon>
        <taxon>Actinomycetota</taxon>
        <taxon>Actinomycetes</taxon>
        <taxon>Mycobacteriales</taxon>
        <taxon>Nocardiaceae</taxon>
        <taxon>Nocardia</taxon>
    </lineage>
</organism>
<accession>A0A386ZK92</accession>
<dbReference type="KEGG" id="nyu:D7D52_32360"/>
<sequence length="307" mass="34022">MFHCEQDHLGHIVFGAHDGIGSWTIHLDRVPEVAQHVVTQHEYAHHHLQSSSAWGMAMITSAVVDDSGTAASAAWTAFARACRSVHEMFATYFSVIGIDDGLEHYRGNMRYLRYYGLGTALIGGLPLSPAGRKRAIEDLSRALMSPAWLTELTFDQVRRLGQSGDGLPGAPDARLHVLIQSIADESVSTPLARLFEETDDSRDRWDPLAARLSALGIDCPDHEDLMNWTAVMVDGCNEFLPVSIEIEGRGSDPLMSLVENHSRERLRLHSQHRRDAATSELGRTNDPADQRRPGTPHRGTRTHADPR</sequence>
<keyword evidence="3" id="KW-1185">Reference proteome</keyword>
<feature type="region of interest" description="Disordered" evidence="1">
    <location>
        <begin position="265"/>
        <end position="307"/>
    </location>
</feature>
<protein>
    <submittedName>
        <fullName evidence="2">Uncharacterized protein</fullName>
    </submittedName>
</protein>
<dbReference type="OrthoDB" id="5198309at2"/>
<name>A0A386ZK92_9NOCA</name>
<reference evidence="2 3" key="1">
    <citation type="submission" date="2018-09" db="EMBL/GenBank/DDBJ databases">
        <title>Nocardia yunnanensis sp. nov., an actinomycete isolated from a soil sample.</title>
        <authorList>
            <person name="Zhang J."/>
        </authorList>
    </citation>
    <scope>NUCLEOTIDE SEQUENCE [LARGE SCALE GENOMIC DNA]</scope>
    <source>
        <strain evidence="2 3">CFHS0054</strain>
    </source>
</reference>
<dbReference type="Proteomes" id="UP000267164">
    <property type="component" value="Chromosome"/>
</dbReference>
<dbReference type="EMBL" id="CP032568">
    <property type="protein sequence ID" value="AYF77730.1"/>
    <property type="molecule type" value="Genomic_DNA"/>
</dbReference>
<gene>
    <name evidence="2" type="ORF">D7D52_32360</name>
</gene>
<dbReference type="AlphaFoldDB" id="A0A386ZK92"/>
<evidence type="ECO:0000256" key="1">
    <source>
        <dbReference type="SAM" id="MobiDB-lite"/>
    </source>
</evidence>
<evidence type="ECO:0000313" key="3">
    <source>
        <dbReference type="Proteomes" id="UP000267164"/>
    </source>
</evidence>
<evidence type="ECO:0000313" key="2">
    <source>
        <dbReference type="EMBL" id="AYF77730.1"/>
    </source>
</evidence>